<dbReference type="Gene3D" id="2.120.10.30">
    <property type="entry name" value="TolB, C-terminal domain"/>
    <property type="match status" value="1"/>
</dbReference>
<comment type="caution">
    <text evidence="7">The sequence shown here is derived from an EMBL/GenBank/DDBJ whole genome shotgun (WGS) entry which is preliminary data.</text>
</comment>
<dbReference type="InterPro" id="IPR007195">
    <property type="entry name" value="TolB_N"/>
</dbReference>
<organism evidence="7 8">
    <name type="scientific">Chelonobacter oris</name>
    <dbReference type="NCBI Taxonomy" id="505317"/>
    <lineage>
        <taxon>Bacteria</taxon>
        <taxon>Pseudomonadati</taxon>
        <taxon>Pseudomonadota</taxon>
        <taxon>Gammaproteobacteria</taxon>
        <taxon>Pasteurellales</taxon>
        <taxon>Pasteurellaceae</taxon>
        <taxon>Chelonobacter</taxon>
    </lineage>
</organism>
<dbReference type="EMBL" id="JSUM01000003">
    <property type="protein sequence ID" value="KGQ71017.1"/>
    <property type="molecule type" value="Genomic_DNA"/>
</dbReference>
<comment type="function">
    <text evidence="5">Part of the Tol-Pal system, which plays a role in outer membrane invagination during cell division and is important for maintaining outer membrane integrity.</text>
</comment>
<evidence type="ECO:0000313" key="8">
    <source>
        <dbReference type="Proteomes" id="UP000030380"/>
    </source>
</evidence>
<keyword evidence="8" id="KW-1185">Reference proteome</keyword>
<evidence type="ECO:0000256" key="2">
    <source>
        <dbReference type="ARBA" id="ARBA00009820"/>
    </source>
</evidence>
<dbReference type="GO" id="GO:0042597">
    <property type="term" value="C:periplasmic space"/>
    <property type="evidence" value="ECO:0007669"/>
    <property type="project" value="UniProtKB-SubCell"/>
</dbReference>
<gene>
    <name evidence="5" type="primary">tolB</name>
    <name evidence="7" type="ORF">OA57_01870</name>
</gene>
<keyword evidence="4 5" id="KW-0574">Periplasm</keyword>
<dbReference type="GO" id="GO:0017038">
    <property type="term" value="P:protein import"/>
    <property type="evidence" value="ECO:0007669"/>
    <property type="project" value="InterPro"/>
</dbReference>
<keyword evidence="5" id="KW-0132">Cell division</keyword>
<dbReference type="PANTHER" id="PTHR36842">
    <property type="entry name" value="PROTEIN TOLB HOMOLOG"/>
    <property type="match status" value="1"/>
</dbReference>
<keyword evidence="5" id="KW-0131">Cell cycle</keyword>
<dbReference type="InterPro" id="IPR014167">
    <property type="entry name" value="Tol-Pal_TolB"/>
</dbReference>
<comment type="subunit">
    <text evidence="5">The Tol-Pal system is composed of five core proteins: the inner membrane proteins TolA, TolQ and TolR, the periplasmic protein TolB and the outer membrane protein Pal. They form a network linking the inner and outer membranes and the peptidoglycan layer.</text>
</comment>
<keyword evidence="3 5" id="KW-0732">Signal</keyword>
<evidence type="ECO:0000256" key="1">
    <source>
        <dbReference type="ARBA" id="ARBA00004418"/>
    </source>
</evidence>
<dbReference type="InterPro" id="IPR011042">
    <property type="entry name" value="6-blade_b-propeller_TolB-like"/>
</dbReference>
<dbReference type="AlphaFoldDB" id="A0A0A3ATB2"/>
<feature type="domain" description="TolB N-terminal" evidence="6">
    <location>
        <begin position="28"/>
        <end position="127"/>
    </location>
</feature>
<evidence type="ECO:0000256" key="3">
    <source>
        <dbReference type="ARBA" id="ARBA00022729"/>
    </source>
</evidence>
<comment type="subcellular location">
    <subcellularLocation>
        <location evidence="1 5">Periplasm</location>
    </subcellularLocation>
</comment>
<dbReference type="SUPFAM" id="SSF69304">
    <property type="entry name" value="Tricorn protease N-terminal domain"/>
    <property type="match status" value="1"/>
</dbReference>
<dbReference type="RefSeq" id="WP_034612738.1">
    <property type="nucleotide sequence ID" value="NZ_JSUM01000003.1"/>
</dbReference>
<proteinExistence type="inferred from homology"/>
<comment type="similarity">
    <text evidence="2 5">Belongs to the TolB family.</text>
</comment>
<dbReference type="GO" id="GO:0051301">
    <property type="term" value="P:cell division"/>
    <property type="evidence" value="ECO:0007669"/>
    <property type="project" value="UniProtKB-UniRule"/>
</dbReference>
<dbReference type="STRING" id="505317.OA57_01870"/>
<dbReference type="InterPro" id="IPR011659">
    <property type="entry name" value="WD40"/>
</dbReference>
<dbReference type="Pfam" id="PF07676">
    <property type="entry name" value="PD40"/>
    <property type="match status" value="4"/>
</dbReference>
<sequence length="435" mass="46198">MKYITRITAILVFMLLFVSNTIRAEEVRIIIDEGIDSAQPIAVVPFKWNGPGAAPADIADIISADLRHSGKFNPIPVSRMPQTPSSVAEVNPEAWAALGLTEIIVGQITPTGSGYNIAYQLVDTIGGSGAAGSVLLQNSYTIPNNSQLRYGAHTVSDEVFEKLTAIRGAFRTRIAYVVQRNGGSNPYELRVSDYDGHNQFVVNRSSQPIMSPSWSADGKKLAYVSFENRKSQLVVQDLGSGSRKVVASAPRHNGAPAFSPDGTRLAFASSRDGQLNIYVHNLASGQVTQLTSGAGNNTEPSWSPDGQSIVFTSDRGGSPQVYMMSAYGGGASYVGAGGRSYSGQITSDGKSLIMISADHIVKKDLASGSVEVLGSTFLDESPSVSPNGIMIIYSSTQGLGKVLQLVSADGRFKARLPGADGQIKFPAWSPFLTKN</sequence>
<accession>A0A0A3ATB2</accession>
<evidence type="ECO:0000313" key="7">
    <source>
        <dbReference type="EMBL" id="KGQ71017.1"/>
    </source>
</evidence>
<protein>
    <recommendedName>
        <fullName evidence="5">Tol-Pal system protein TolB</fullName>
    </recommendedName>
</protein>
<dbReference type="SUPFAM" id="SSF52964">
    <property type="entry name" value="TolB, N-terminal domain"/>
    <property type="match status" value="1"/>
</dbReference>
<name>A0A0A3ATB2_9PAST</name>
<dbReference type="HAMAP" id="MF_00671">
    <property type="entry name" value="TolB"/>
    <property type="match status" value="1"/>
</dbReference>
<reference evidence="7 8" key="1">
    <citation type="submission" date="2014-11" db="EMBL/GenBank/DDBJ databases">
        <title>Draft genome sequence of Chelonobacter oris 1662T, associated with respiratory disease in Hermann's Tortoises.</title>
        <authorList>
            <person name="Kudirkiene E."/>
            <person name="Hansen M.J."/>
            <person name="Bojesen A.M."/>
        </authorList>
    </citation>
    <scope>NUCLEOTIDE SEQUENCE [LARGE SCALE GENOMIC DNA]</scope>
    <source>
        <strain evidence="7 8">1662</strain>
    </source>
</reference>
<dbReference type="NCBIfam" id="TIGR02800">
    <property type="entry name" value="propeller_TolB"/>
    <property type="match status" value="1"/>
</dbReference>
<dbReference type="OrthoDB" id="9802240at2"/>
<evidence type="ECO:0000259" key="6">
    <source>
        <dbReference type="Pfam" id="PF04052"/>
    </source>
</evidence>
<evidence type="ECO:0000256" key="5">
    <source>
        <dbReference type="HAMAP-Rule" id="MF_00671"/>
    </source>
</evidence>
<dbReference type="Proteomes" id="UP000030380">
    <property type="component" value="Unassembled WGS sequence"/>
</dbReference>
<evidence type="ECO:0000256" key="4">
    <source>
        <dbReference type="ARBA" id="ARBA00022764"/>
    </source>
</evidence>
<dbReference type="Gene3D" id="3.40.50.10070">
    <property type="entry name" value="TolB, N-terminal domain"/>
    <property type="match status" value="1"/>
</dbReference>
<dbReference type="PANTHER" id="PTHR36842:SF1">
    <property type="entry name" value="PROTEIN TOLB"/>
    <property type="match status" value="1"/>
</dbReference>
<dbReference type="Pfam" id="PF04052">
    <property type="entry name" value="TolB_N"/>
    <property type="match status" value="1"/>
</dbReference>